<evidence type="ECO:0000259" key="6">
    <source>
        <dbReference type="SMART" id="SM00925"/>
    </source>
</evidence>
<keyword evidence="4" id="KW-0961">Cell wall biogenesis/degradation</keyword>
<name>A0A6L2R432_9BACT</name>
<organism evidence="7 8">
    <name type="scientific">Candidatus Desulfovibrio kirbyi</name>
    <dbReference type="NCBI Taxonomy" id="2696086"/>
    <lineage>
        <taxon>Bacteria</taxon>
        <taxon>Pseudomonadati</taxon>
        <taxon>Thermodesulfobacteriota</taxon>
        <taxon>Desulfovibrionia</taxon>
        <taxon>Desulfovibrionales</taxon>
        <taxon>Desulfovibrionaceae</taxon>
        <taxon>Desulfovibrio</taxon>
    </lineage>
</organism>
<dbReference type="CDD" id="cd14485">
    <property type="entry name" value="mltA_like_LT_A"/>
    <property type="match status" value="1"/>
</dbReference>
<evidence type="ECO:0000313" key="7">
    <source>
        <dbReference type="EMBL" id="GFH62341.1"/>
    </source>
</evidence>
<dbReference type="GO" id="GO:0071555">
    <property type="term" value="P:cell wall organization"/>
    <property type="evidence" value="ECO:0007669"/>
    <property type="project" value="UniProtKB-KW"/>
</dbReference>
<dbReference type="InterPro" id="IPR036908">
    <property type="entry name" value="RlpA-like_sf"/>
</dbReference>
<keyword evidence="3" id="KW-0456">Lyase</keyword>
<feature type="domain" description="Lytic transglycosylase MltA" evidence="6">
    <location>
        <begin position="167"/>
        <end position="303"/>
    </location>
</feature>
<dbReference type="Proteomes" id="UP000505077">
    <property type="component" value="Unassembled WGS sequence"/>
</dbReference>
<evidence type="ECO:0000256" key="5">
    <source>
        <dbReference type="ARBA" id="ARBA00030918"/>
    </source>
</evidence>
<dbReference type="Gene3D" id="2.40.240.50">
    <property type="entry name" value="Barwin-like endoglucanases"/>
    <property type="match status" value="1"/>
</dbReference>
<evidence type="ECO:0000256" key="3">
    <source>
        <dbReference type="ARBA" id="ARBA00023239"/>
    </source>
</evidence>
<dbReference type="Pfam" id="PF06725">
    <property type="entry name" value="3D"/>
    <property type="match status" value="1"/>
</dbReference>
<dbReference type="InterPro" id="IPR005300">
    <property type="entry name" value="MltA_B"/>
</dbReference>
<comment type="catalytic activity">
    <reaction evidence="1">
        <text>Exolytic cleavage of the (1-&gt;4)-beta-glycosidic linkage between N-acetylmuramic acid (MurNAc) and N-acetylglucosamine (GlcNAc) residues in peptidoglycan, from either the reducing or the non-reducing ends of the peptidoglycan chains, with concomitant formation of a 1,6-anhydrobond in the MurNAc residue.</text>
        <dbReference type="EC" id="4.2.2.n1"/>
    </reaction>
</comment>
<sequence length="399" mass="45043">MQIFRVVQNAHGVCFTVRDTVGHPDTGSRKIMHGKIPFLCLLLFCFLFSCAKKPQDRPPRPPAPLVAFERPEFFVTHLAPYNQRLKSWKDMAPTIAKSLRFVSGNPLESLAISNSSLRLTWGDLARALTRLYALLPQLDANPTLFLQNFRWVAVSGGIDYSGYYEPVVRASRTRKPGYTQALYRCPPEVKNKRRKGHYYDRRTIEEKQVLAGRGLELAWVADPVDSFFLEIQGSGRLFFEDGSQVYVNYECQNGHKYKSSGRIMREKGLLKRGDIYEQRQWLKDNPGRVREILNDNPSYVFFRYGDKGPTGTMGFTVDDWLSLAVNRAEIPLGAVVAYGVNIPDENYGKAPLRGIGFAQDVGGAIKGRRIDIFCGSDEHANYVASHLDAKGPAWVLLAK</sequence>
<dbReference type="PIRSF" id="PIRSF019422">
    <property type="entry name" value="MltA"/>
    <property type="match status" value="1"/>
</dbReference>
<evidence type="ECO:0000256" key="2">
    <source>
        <dbReference type="ARBA" id="ARBA00012587"/>
    </source>
</evidence>
<evidence type="ECO:0000256" key="1">
    <source>
        <dbReference type="ARBA" id="ARBA00001420"/>
    </source>
</evidence>
<reference evidence="7 8" key="1">
    <citation type="journal article" date="2020" name="ISME J.">
        <title>Parallel Reductive Genome Evolution in Desulfovibrio Ectosymbionts Independently Acquired by Trichonympha Protists in the Termite Gut.</title>
        <authorList>
            <person name="Takeuchi M."/>
            <person name="Kuwahara H."/>
            <person name="Murakami T."/>
            <person name="Takahashi K."/>
            <person name="Kajitani R."/>
            <person name="Toyoda A."/>
            <person name="Itoh T."/>
            <person name="Ohkuma M."/>
            <person name="Hongoh Y."/>
        </authorList>
    </citation>
    <scope>NUCLEOTIDE SEQUENCE [LARGE SCALE GENOMIC DNA]</scope>
    <source>
        <strain evidence="7">ZnDsv-02</strain>
    </source>
</reference>
<dbReference type="GO" id="GO:0008933">
    <property type="term" value="F:peptidoglycan lytic transglycosylase activity"/>
    <property type="evidence" value="ECO:0007669"/>
    <property type="project" value="TreeGrafter"/>
</dbReference>
<dbReference type="GO" id="GO:0004553">
    <property type="term" value="F:hydrolase activity, hydrolyzing O-glycosyl compounds"/>
    <property type="evidence" value="ECO:0007669"/>
    <property type="project" value="InterPro"/>
</dbReference>
<dbReference type="PANTHER" id="PTHR30124:SF0">
    <property type="entry name" value="MEMBRANE-BOUND LYTIC MUREIN TRANSGLYCOSYLASE A"/>
    <property type="match status" value="1"/>
</dbReference>
<dbReference type="EC" id="4.2.2.n1" evidence="2"/>
<protein>
    <recommendedName>
        <fullName evidence="2">peptidoglycan lytic exotransglycosylase</fullName>
        <ecNumber evidence="2">4.2.2.n1</ecNumber>
    </recommendedName>
    <alternativeName>
        <fullName evidence="5">Murein hydrolase A</fullName>
    </alternativeName>
</protein>
<dbReference type="InterPro" id="IPR010611">
    <property type="entry name" value="3D_dom"/>
</dbReference>
<dbReference type="InterPro" id="IPR026044">
    <property type="entry name" value="MltA"/>
</dbReference>
<dbReference type="Pfam" id="PF03562">
    <property type="entry name" value="MltA"/>
    <property type="match status" value="1"/>
</dbReference>
<dbReference type="EMBL" id="BLLL01000001">
    <property type="protein sequence ID" value="GFH62341.1"/>
    <property type="molecule type" value="Genomic_DNA"/>
</dbReference>
<proteinExistence type="predicted"/>
<dbReference type="SMART" id="SM00925">
    <property type="entry name" value="MltA"/>
    <property type="match status" value="1"/>
</dbReference>
<dbReference type="Gene3D" id="2.40.40.10">
    <property type="entry name" value="RlpA-like domain"/>
    <property type="match status" value="1"/>
</dbReference>
<dbReference type="GO" id="GO:0009254">
    <property type="term" value="P:peptidoglycan turnover"/>
    <property type="evidence" value="ECO:0007669"/>
    <property type="project" value="InterPro"/>
</dbReference>
<comment type="caution">
    <text evidence="7">The sequence shown here is derived from an EMBL/GenBank/DDBJ whole genome shotgun (WGS) entry which is preliminary data.</text>
</comment>
<dbReference type="GO" id="GO:0009253">
    <property type="term" value="P:peptidoglycan catabolic process"/>
    <property type="evidence" value="ECO:0007669"/>
    <property type="project" value="TreeGrafter"/>
</dbReference>
<dbReference type="AlphaFoldDB" id="A0A6L2R432"/>
<accession>A0A6L2R432</accession>
<evidence type="ECO:0000313" key="8">
    <source>
        <dbReference type="Proteomes" id="UP000505077"/>
    </source>
</evidence>
<dbReference type="SUPFAM" id="SSF50685">
    <property type="entry name" value="Barwin-like endoglucanases"/>
    <property type="match status" value="1"/>
</dbReference>
<evidence type="ECO:0000256" key="4">
    <source>
        <dbReference type="ARBA" id="ARBA00023316"/>
    </source>
</evidence>
<dbReference type="GO" id="GO:0019867">
    <property type="term" value="C:outer membrane"/>
    <property type="evidence" value="ECO:0007669"/>
    <property type="project" value="InterPro"/>
</dbReference>
<dbReference type="PANTHER" id="PTHR30124">
    <property type="entry name" value="MEMBRANE-BOUND LYTIC MUREIN TRANSGLYCOSYLASE A"/>
    <property type="match status" value="1"/>
</dbReference>
<gene>
    <name evidence="7" type="ORF">ZNDK_0112</name>
</gene>
<dbReference type="CDD" id="cd14668">
    <property type="entry name" value="mlta_B"/>
    <property type="match status" value="1"/>
</dbReference>